<feature type="transmembrane region" description="Helical" evidence="12">
    <location>
        <begin position="61"/>
        <end position="84"/>
    </location>
</feature>
<evidence type="ECO:0000256" key="4">
    <source>
        <dbReference type="ARBA" id="ARBA00022448"/>
    </source>
</evidence>
<evidence type="ECO:0000256" key="1">
    <source>
        <dbReference type="ARBA" id="ARBA00004429"/>
    </source>
</evidence>
<dbReference type="PRINTS" id="PR00164">
    <property type="entry name" value="ABC2TRNSPORT"/>
</dbReference>
<evidence type="ECO:0000313" key="14">
    <source>
        <dbReference type="EMBL" id="WWF01445.1"/>
    </source>
</evidence>
<evidence type="ECO:0000256" key="8">
    <source>
        <dbReference type="ARBA" id="ARBA00022692"/>
    </source>
</evidence>
<keyword evidence="15" id="KW-1185">Reference proteome</keyword>
<keyword evidence="6 12" id="KW-1003">Cell membrane</keyword>
<comment type="function">
    <text evidence="11">Part of the ABC transporter complex NodIJ involved in the export of the nodulation factors (Nod factors), the bacterial signal molecules that induce symbiosis and subsequent nodulation induction. Nod factors are LCO (lipo-chitin oligosaccharide), a modified beta-1,4-linked N-acetylglucosamine oligosaccharide. This subunit encodes the transporter.</text>
</comment>
<feature type="domain" description="ABC transmembrane type-2" evidence="13">
    <location>
        <begin position="26"/>
        <end position="252"/>
    </location>
</feature>
<comment type="subunit">
    <text evidence="3">The complex is composed of two ATP-binding proteins (NodI) and two transmembrane proteins (NodJ).</text>
</comment>
<evidence type="ECO:0000256" key="3">
    <source>
        <dbReference type="ARBA" id="ARBA00011350"/>
    </source>
</evidence>
<feature type="transmembrane region" description="Helical" evidence="12">
    <location>
        <begin position="119"/>
        <end position="139"/>
    </location>
</feature>
<evidence type="ECO:0000256" key="6">
    <source>
        <dbReference type="ARBA" id="ARBA00022475"/>
    </source>
</evidence>
<dbReference type="InterPro" id="IPR047817">
    <property type="entry name" value="ABC2_TM_bact-type"/>
</dbReference>
<name>A0ABZ2F4F8_METCP</name>
<comment type="similarity">
    <text evidence="2">Belongs to the ABC-2 integral membrane protein family. Lipooligosaccharide exporter (TC 3.A.1.102) subfamily.</text>
</comment>
<protein>
    <recommendedName>
        <fullName evidence="12">Transport permease protein</fullName>
    </recommendedName>
</protein>
<evidence type="ECO:0000256" key="12">
    <source>
        <dbReference type="RuleBase" id="RU361157"/>
    </source>
</evidence>
<keyword evidence="5" id="KW-0536">Nodulation</keyword>
<evidence type="ECO:0000256" key="9">
    <source>
        <dbReference type="ARBA" id="ARBA00022989"/>
    </source>
</evidence>
<dbReference type="NCBIfam" id="TIGR01291">
    <property type="entry name" value="nodJ"/>
    <property type="match status" value="1"/>
</dbReference>
<dbReference type="PROSITE" id="PS51012">
    <property type="entry name" value="ABC_TM2"/>
    <property type="match status" value="1"/>
</dbReference>
<keyword evidence="4 12" id="KW-0813">Transport</keyword>
<feature type="transmembrane region" description="Helical" evidence="12">
    <location>
        <begin position="24"/>
        <end position="49"/>
    </location>
</feature>
<reference evidence="14 15" key="1">
    <citation type="submission" date="2022-09" db="EMBL/GenBank/DDBJ databases">
        <authorList>
            <person name="Giprobiosintez L."/>
        </authorList>
    </citation>
    <scope>NUCLEOTIDE SEQUENCE [LARGE SCALE GENOMIC DNA]</scope>
    <source>
        <strain evidence="15">VKPM-B-12549 (GBS-15)</strain>
    </source>
</reference>
<keyword evidence="10 12" id="KW-0472">Membrane</keyword>
<dbReference type="Pfam" id="PF01061">
    <property type="entry name" value="ABC2_membrane"/>
    <property type="match status" value="1"/>
</dbReference>
<evidence type="ECO:0000256" key="5">
    <source>
        <dbReference type="ARBA" id="ARBA00022458"/>
    </source>
</evidence>
<proteinExistence type="inferred from homology"/>
<accession>A0ABZ2F4F8</accession>
<keyword evidence="7" id="KW-0997">Cell inner membrane</keyword>
<feature type="transmembrane region" description="Helical" evidence="12">
    <location>
        <begin position="171"/>
        <end position="190"/>
    </location>
</feature>
<evidence type="ECO:0000259" key="13">
    <source>
        <dbReference type="PROSITE" id="PS51012"/>
    </source>
</evidence>
<keyword evidence="9 12" id="KW-1133">Transmembrane helix</keyword>
<dbReference type="Proteomes" id="UP001359308">
    <property type="component" value="Chromosome"/>
</dbReference>
<dbReference type="PIRSF" id="PIRSF006648">
    <property type="entry name" value="DrrB"/>
    <property type="match status" value="1"/>
</dbReference>
<evidence type="ECO:0000256" key="10">
    <source>
        <dbReference type="ARBA" id="ARBA00023136"/>
    </source>
</evidence>
<feature type="transmembrane region" description="Helical" evidence="12">
    <location>
        <begin position="146"/>
        <end position="165"/>
    </location>
</feature>
<evidence type="ECO:0000256" key="11">
    <source>
        <dbReference type="ARBA" id="ARBA00025119"/>
    </source>
</evidence>
<comment type="subcellular location">
    <subcellularLocation>
        <location evidence="1 12">Cell inner membrane</location>
        <topology evidence="1 12">Multi-pass membrane protein</topology>
    </subcellularLocation>
</comment>
<dbReference type="InterPro" id="IPR005981">
    <property type="entry name" value="ABC_transptNodJ"/>
</dbReference>
<evidence type="ECO:0000313" key="15">
    <source>
        <dbReference type="Proteomes" id="UP001359308"/>
    </source>
</evidence>
<dbReference type="InterPro" id="IPR051784">
    <property type="entry name" value="Nod_factor_ABC_transporter"/>
</dbReference>
<evidence type="ECO:0000256" key="7">
    <source>
        <dbReference type="ARBA" id="ARBA00022519"/>
    </source>
</evidence>
<gene>
    <name evidence="14" type="ORF">N4J17_13370</name>
</gene>
<dbReference type="PANTHER" id="PTHR43229">
    <property type="entry name" value="NODULATION PROTEIN J"/>
    <property type="match status" value="1"/>
</dbReference>
<dbReference type="RefSeq" id="WP_232470258.1">
    <property type="nucleotide sequence ID" value="NZ_CP104311.1"/>
</dbReference>
<sequence>MMFEAAKRWKSVWRRNAWVWRKGACTALLGGFVEPLFNLLVLGFGLGSYVGRVAGLSYLDFLAGGILATSAMNAATFEGLYLAYTRMVVLKTWDGMLAAPLSLADVVMGEVLWMGTKSLIAAGLILAVLAGFGLTSGWAALGVLPLAFLAGVCFGSIALVVTSFARGYDFFVYYITLGITPMVLLSGVFFPSDSLPFIVRAGSECLPLFHVVALIRPLLAGELDSALLGHVAVLLAFAVSAISLAIWRLECRLTQ</sequence>
<dbReference type="PANTHER" id="PTHR43229:SF2">
    <property type="entry name" value="NODULATION PROTEIN J"/>
    <property type="match status" value="1"/>
</dbReference>
<feature type="transmembrane region" description="Helical" evidence="12">
    <location>
        <begin position="227"/>
        <end position="247"/>
    </location>
</feature>
<dbReference type="EMBL" id="CP104311">
    <property type="protein sequence ID" value="WWF01445.1"/>
    <property type="molecule type" value="Genomic_DNA"/>
</dbReference>
<dbReference type="InterPro" id="IPR000412">
    <property type="entry name" value="ABC_2_transport"/>
</dbReference>
<evidence type="ECO:0000256" key="2">
    <source>
        <dbReference type="ARBA" id="ARBA00008394"/>
    </source>
</evidence>
<organism evidence="14 15">
    <name type="scientific">Methylococcus capsulatus</name>
    <dbReference type="NCBI Taxonomy" id="414"/>
    <lineage>
        <taxon>Bacteria</taxon>
        <taxon>Pseudomonadati</taxon>
        <taxon>Pseudomonadota</taxon>
        <taxon>Gammaproteobacteria</taxon>
        <taxon>Methylococcales</taxon>
        <taxon>Methylococcaceae</taxon>
        <taxon>Methylococcus</taxon>
    </lineage>
</organism>
<keyword evidence="8 12" id="KW-0812">Transmembrane</keyword>
<dbReference type="InterPro" id="IPR013525">
    <property type="entry name" value="ABC2_TM"/>
</dbReference>